<evidence type="ECO:0008006" key="8">
    <source>
        <dbReference type="Google" id="ProtNLM"/>
    </source>
</evidence>
<feature type="transmembrane region" description="Helical" evidence="5">
    <location>
        <begin position="86"/>
        <end position="105"/>
    </location>
</feature>
<evidence type="ECO:0000256" key="2">
    <source>
        <dbReference type="ARBA" id="ARBA00022692"/>
    </source>
</evidence>
<dbReference type="InterPro" id="IPR007203">
    <property type="entry name" value="ORMDL"/>
</dbReference>
<dbReference type="HOGENOM" id="CLU_072117_4_0_1"/>
<dbReference type="STRING" id="1003232.J9D365"/>
<comment type="subcellular location">
    <subcellularLocation>
        <location evidence="1">Membrane</location>
        <topology evidence="1">Multi-pass membrane protein</topology>
    </subcellularLocation>
</comment>
<reference evidence="6 7" key="1">
    <citation type="submission" date="2011-08" db="EMBL/GenBank/DDBJ databases">
        <authorList>
            <person name="Liu Z.J."/>
            <person name="Shi F.L."/>
            <person name="Lu J.Q."/>
            <person name="Li M."/>
            <person name="Wang Z.L."/>
        </authorList>
    </citation>
    <scope>NUCLEOTIDE SEQUENCE [LARGE SCALE GENOMIC DNA]</scope>
    <source>
        <strain evidence="6 7">USNM 41457</strain>
    </source>
</reference>
<evidence type="ECO:0000256" key="1">
    <source>
        <dbReference type="ARBA" id="ARBA00004141"/>
    </source>
</evidence>
<reference evidence="7" key="2">
    <citation type="submission" date="2015-07" db="EMBL/GenBank/DDBJ databases">
        <title>Contrasting host-pathogen interactions and genome evolution in two generalist and specialist microsporidian pathogens of mosquitoes.</title>
        <authorList>
            <consortium name="The Broad Institute Genomics Platform"/>
            <consortium name="The Broad Institute Genome Sequencing Center for Infectious Disease"/>
            <person name="Cuomo C.A."/>
            <person name="Sanscrainte N.D."/>
            <person name="Goldberg J.M."/>
            <person name="Heiman D."/>
            <person name="Young S."/>
            <person name="Zeng Q."/>
            <person name="Becnel J.J."/>
            <person name="Birren B.W."/>
        </authorList>
    </citation>
    <scope>NUCLEOTIDE SEQUENCE [LARGE SCALE GENOMIC DNA]</scope>
    <source>
        <strain evidence="7">USNM 41457</strain>
    </source>
</reference>
<dbReference type="InParanoid" id="J9D365"/>
<organism evidence="6 7">
    <name type="scientific">Edhazardia aedis (strain USNM 41457)</name>
    <name type="common">Microsporidian parasite</name>
    <dbReference type="NCBI Taxonomy" id="1003232"/>
    <lineage>
        <taxon>Eukaryota</taxon>
        <taxon>Fungi</taxon>
        <taxon>Fungi incertae sedis</taxon>
        <taxon>Microsporidia</taxon>
        <taxon>Edhazardia</taxon>
    </lineage>
</organism>
<feature type="transmembrane region" description="Helical" evidence="5">
    <location>
        <begin position="46"/>
        <end position="65"/>
    </location>
</feature>
<dbReference type="VEuPathDB" id="MicrosporidiaDB:EDEG_03282"/>
<dbReference type="GO" id="GO:0005789">
    <property type="term" value="C:endoplasmic reticulum membrane"/>
    <property type="evidence" value="ECO:0007669"/>
    <property type="project" value="InterPro"/>
</dbReference>
<feature type="transmembrane region" description="Helical" evidence="5">
    <location>
        <begin position="111"/>
        <end position="133"/>
    </location>
</feature>
<evidence type="ECO:0000313" key="7">
    <source>
        <dbReference type="Proteomes" id="UP000003163"/>
    </source>
</evidence>
<dbReference type="FunCoup" id="J9D365">
    <property type="interactions" value="86"/>
</dbReference>
<dbReference type="AlphaFoldDB" id="J9D365"/>
<dbReference type="OrthoDB" id="1932233at2759"/>
<proteinExistence type="predicted"/>
<feature type="transmembrane region" description="Helical" evidence="5">
    <location>
        <begin position="22"/>
        <end position="40"/>
    </location>
</feature>
<keyword evidence="2 5" id="KW-0812">Transmembrane</keyword>
<dbReference type="Proteomes" id="UP000003163">
    <property type="component" value="Unassembled WGS sequence"/>
</dbReference>
<protein>
    <recommendedName>
        <fullName evidence="8">ORMDL family protein</fullName>
    </recommendedName>
</protein>
<evidence type="ECO:0000256" key="4">
    <source>
        <dbReference type="ARBA" id="ARBA00023136"/>
    </source>
</evidence>
<comment type="caution">
    <text evidence="6">The sequence shown here is derived from an EMBL/GenBank/DDBJ whole genome shotgun (WGS) entry which is preliminary data.</text>
</comment>
<accession>J9D365</accession>
<evidence type="ECO:0000313" key="6">
    <source>
        <dbReference type="EMBL" id="EJW02276.1"/>
    </source>
</evidence>
<gene>
    <name evidence="6" type="ORF">EDEG_03282</name>
</gene>
<dbReference type="EMBL" id="AFBI03000080">
    <property type="protein sequence ID" value="EJW02276.1"/>
    <property type="molecule type" value="Genomic_DNA"/>
</dbReference>
<dbReference type="PANTHER" id="PTHR12665">
    <property type="entry name" value="ORMDL PROTEINS"/>
    <property type="match status" value="1"/>
</dbReference>
<evidence type="ECO:0000256" key="3">
    <source>
        <dbReference type="ARBA" id="ARBA00022989"/>
    </source>
</evidence>
<keyword evidence="4 5" id="KW-0472">Membrane</keyword>
<keyword evidence="7" id="KW-1185">Reference proteome</keyword>
<keyword evidence="3 5" id="KW-1133">Transmembrane helix</keyword>
<sequence>MEITNTTGVSENVSWTMQKGSFVTHFTVTILMILLFRTFFSSNLSWQLTVLSYNIVTFIFFHWLVGDPFDHNYCDYTFWEQMNEQLPKTSSIIFLCAFPVVLFAICNHVVQWGNLFLPCVFSLCLVVVPKLGFMHRKRLFGMRRKA</sequence>
<dbReference type="OMA" id="WTAYILI"/>
<evidence type="ECO:0000256" key="5">
    <source>
        <dbReference type="SAM" id="Phobius"/>
    </source>
</evidence>
<dbReference type="Pfam" id="PF04061">
    <property type="entry name" value="ORMDL"/>
    <property type="match status" value="1"/>
</dbReference>
<name>J9D365_EDHAE</name>